<dbReference type="PANTHER" id="PTHR48064">
    <property type="entry name" value="OS01G0750400 PROTEIN"/>
    <property type="match status" value="1"/>
</dbReference>
<dbReference type="Proteomes" id="UP001187471">
    <property type="component" value="Unassembled WGS sequence"/>
</dbReference>
<sequence>MMMAETLLTMEGVRVELWCCLPMMMEVGRGAGPVFPEIGNLMVLRTIDLSWNSLNGSLPATIGNLRDLRVLNLQSCRFTGNIPEEISKLTNLASLDIT</sequence>
<dbReference type="EMBL" id="JAVXUO010002585">
    <property type="protein sequence ID" value="KAK2971386.1"/>
    <property type="molecule type" value="Genomic_DNA"/>
</dbReference>
<evidence type="ECO:0000313" key="1">
    <source>
        <dbReference type="EMBL" id="KAK2971386.1"/>
    </source>
</evidence>
<organism evidence="1 2">
    <name type="scientific">Escallonia rubra</name>
    <dbReference type="NCBI Taxonomy" id="112253"/>
    <lineage>
        <taxon>Eukaryota</taxon>
        <taxon>Viridiplantae</taxon>
        <taxon>Streptophyta</taxon>
        <taxon>Embryophyta</taxon>
        <taxon>Tracheophyta</taxon>
        <taxon>Spermatophyta</taxon>
        <taxon>Magnoliopsida</taxon>
        <taxon>eudicotyledons</taxon>
        <taxon>Gunneridae</taxon>
        <taxon>Pentapetalae</taxon>
        <taxon>asterids</taxon>
        <taxon>campanulids</taxon>
        <taxon>Escalloniales</taxon>
        <taxon>Escalloniaceae</taxon>
        <taxon>Escallonia</taxon>
    </lineage>
</organism>
<dbReference type="InterPro" id="IPR032675">
    <property type="entry name" value="LRR_dom_sf"/>
</dbReference>
<dbReference type="SUPFAM" id="SSF52058">
    <property type="entry name" value="L domain-like"/>
    <property type="match status" value="1"/>
</dbReference>
<keyword evidence="2" id="KW-1185">Reference proteome</keyword>
<proteinExistence type="predicted"/>
<protein>
    <submittedName>
        <fullName evidence="1">Uncharacterized protein</fullName>
    </submittedName>
</protein>
<evidence type="ECO:0000313" key="2">
    <source>
        <dbReference type="Proteomes" id="UP001187471"/>
    </source>
</evidence>
<reference evidence="1" key="1">
    <citation type="submission" date="2022-12" db="EMBL/GenBank/DDBJ databases">
        <title>Draft genome assemblies for two species of Escallonia (Escalloniales).</title>
        <authorList>
            <person name="Chanderbali A."/>
            <person name="Dervinis C."/>
            <person name="Anghel I."/>
            <person name="Soltis D."/>
            <person name="Soltis P."/>
            <person name="Zapata F."/>
        </authorList>
    </citation>
    <scope>NUCLEOTIDE SEQUENCE</scope>
    <source>
        <strain evidence="1">UCBG92.1500</strain>
        <tissue evidence="1">Leaf</tissue>
    </source>
</reference>
<comment type="caution">
    <text evidence="1">The sequence shown here is derived from an EMBL/GenBank/DDBJ whole genome shotgun (WGS) entry which is preliminary data.</text>
</comment>
<accession>A0AA88U7C7</accession>
<name>A0AA88U7C7_9ASTE</name>
<dbReference type="AlphaFoldDB" id="A0AA88U7C7"/>
<dbReference type="InterPro" id="IPR053038">
    <property type="entry name" value="RLP_Defense"/>
</dbReference>
<dbReference type="InterPro" id="IPR001611">
    <property type="entry name" value="Leu-rich_rpt"/>
</dbReference>
<dbReference type="Pfam" id="PF00560">
    <property type="entry name" value="LRR_1"/>
    <property type="match status" value="2"/>
</dbReference>
<gene>
    <name evidence="1" type="ORF">RJ640_015253</name>
</gene>
<dbReference type="Gene3D" id="3.80.10.10">
    <property type="entry name" value="Ribonuclease Inhibitor"/>
    <property type="match status" value="1"/>
</dbReference>
<dbReference type="PANTHER" id="PTHR48064:SF6">
    <property type="entry name" value="RECEPTOR-LIKE PROTEIN KINASE 2"/>
    <property type="match status" value="1"/>
</dbReference>